<gene>
    <name evidence="6 7" type="primary">glsA</name>
    <name evidence="7" type="ORF">R1CP_36785</name>
</gene>
<feature type="binding site" evidence="6">
    <location>
        <position position="205"/>
    </location>
    <ligand>
        <name>substrate</name>
    </ligand>
</feature>
<sequence length="317" mass="32892">MKTRCDISAQLARLETRTDQLQEYLELAAQHGRAAALSGQVSTQVPALTSVPATKFGMAVATIEGDVLNTGDAAEPFSIQSLSKLFALCALLQHNPAAWDHVGWGPTDSGYGSVAELERNHGRPRNPFVNPGALVVTDRLMDLTGDAVGATIDLLASTSGTAAINSDARVALSETVADHRNAAIAHVLAEHGKLINGIDRVLTQYFAQCAIAASVQTVAKSALFLADRSADTEVLDNASARRVNAVLLMSGMYGAAGDIAYRIGLPAKSGIGGGVLAIMPGLGTVCVWSPPLDTDGNSAGGVAAIEEFARLAGWSVF</sequence>
<dbReference type="Pfam" id="PF04960">
    <property type="entry name" value="Glutaminase"/>
    <property type="match status" value="1"/>
</dbReference>
<comment type="subunit">
    <text evidence="2 6">Homotetramer.</text>
</comment>
<evidence type="ECO:0000256" key="2">
    <source>
        <dbReference type="ARBA" id="ARBA00011881"/>
    </source>
</evidence>
<keyword evidence="7" id="KW-0614">Plasmid</keyword>
<proteinExistence type="inferred from homology"/>
<name>A0A1B1KH61_RHOOP</name>
<evidence type="ECO:0000256" key="3">
    <source>
        <dbReference type="ARBA" id="ARBA00012918"/>
    </source>
</evidence>
<evidence type="ECO:0000256" key="6">
    <source>
        <dbReference type="HAMAP-Rule" id="MF_00313"/>
    </source>
</evidence>
<evidence type="ECO:0000256" key="5">
    <source>
        <dbReference type="ARBA" id="ARBA00049534"/>
    </source>
</evidence>
<keyword evidence="4 6" id="KW-0378">Hydrolase</keyword>
<dbReference type="AlphaFoldDB" id="A0A1B1KH61"/>
<evidence type="ECO:0000313" key="8">
    <source>
        <dbReference type="Proteomes" id="UP000186108"/>
    </source>
</evidence>
<comment type="catalytic activity">
    <reaction evidence="5 6">
        <text>L-glutamine + H2O = L-glutamate + NH4(+)</text>
        <dbReference type="Rhea" id="RHEA:15889"/>
        <dbReference type="ChEBI" id="CHEBI:15377"/>
        <dbReference type="ChEBI" id="CHEBI:28938"/>
        <dbReference type="ChEBI" id="CHEBI:29985"/>
        <dbReference type="ChEBI" id="CHEBI:58359"/>
        <dbReference type="EC" id="3.5.1.2"/>
    </reaction>
</comment>
<dbReference type="EC" id="3.5.1.2" evidence="3 6"/>
<dbReference type="PANTHER" id="PTHR12544:SF29">
    <property type="entry name" value="GLUTAMINASE"/>
    <property type="match status" value="1"/>
</dbReference>
<dbReference type="GO" id="GO:0006537">
    <property type="term" value="P:glutamate biosynthetic process"/>
    <property type="evidence" value="ECO:0007669"/>
    <property type="project" value="TreeGrafter"/>
</dbReference>
<organism evidence="7 8">
    <name type="scientific">Rhodococcus opacus</name>
    <name type="common">Nocardia opaca</name>
    <dbReference type="NCBI Taxonomy" id="37919"/>
    <lineage>
        <taxon>Bacteria</taxon>
        <taxon>Bacillati</taxon>
        <taxon>Actinomycetota</taxon>
        <taxon>Actinomycetes</taxon>
        <taxon>Mycobacteriales</taxon>
        <taxon>Nocardiaceae</taxon>
        <taxon>Rhodococcus</taxon>
    </lineage>
</organism>
<dbReference type="GO" id="GO:0004359">
    <property type="term" value="F:glutaminase activity"/>
    <property type="evidence" value="ECO:0007669"/>
    <property type="project" value="UniProtKB-UniRule"/>
</dbReference>
<dbReference type="GO" id="GO:0006543">
    <property type="term" value="P:L-glutamine catabolic process"/>
    <property type="evidence" value="ECO:0007669"/>
    <property type="project" value="TreeGrafter"/>
</dbReference>
<feature type="binding site" evidence="6">
    <location>
        <position position="253"/>
    </location>
    <ligand>
        <name>substrate</name>
    </ligand>
</feature>
<feature type="binding site" evidence="6">
    <location>
        <position position="181"/>
    </location>
    <ligand>
        <name>substrate</name>
    </ligand>
</feature>
<keyword evidence="6" id="KW-0007">Acetylation</keyword>
<feature type="binding site" evidence="6">
    <location>
        <position position="174"/>
    </location>
    <ligand>
        <name>substrate</name>
    </ligand>
</feature>
<comment type="caution">
    <text evidence="6">Lacks conserved residue(s) required for the propagation of feature annotation.</text>
</comment>
<dbReference type="InterPro" id="IPR015868">
    <property type="entry name" value="Glutaminase"/>
</dbReference>
<feature type="binding site" evidence="6">
    <location>
        <position position="81"/>
    </location>
    <ligand>
        <name>substrate</name>
    </ligand>
</feature>
<protein>
    <recommendedName>
        <fullName evidence="3 6">Glutaminase</fullName>
        <ecNumber evidence="3 6">3.5.1.2</ecNumber>
    </recommendedName>
</protein>
<reference evidence="7 8" key="1">
    <citation type="submission" date="2014-07" db="EMBL/GenBank/DDBJ databases">
        <authorList>
            <person name="Zhang J.E."/>
            <person name="Yang H."/>
            <person name="Guo J."/>
            <person name="Deng Z."/>
            <person name="Luo H."/>
            <person name="Luo M."/>
            <person name="Zhao B."/>
        </authorList>
    </citation>
    <scope>NUCLEOTIDE SEQUENCE [LARGE SCALE GENOMIC DNA]</scope>
    <source>
        <strain evidence="7 8">1CP</strain>
        <plasmid evidence="8">Plasmid pr1cp1</plasmid>
    </source>
</reference>
<dbReference type="Proteomes" id="UP000186108">
    <property type="component" value="Plasmid pR1CP1"/>
</dbReference>
<evidence type="ECO:0000256" key="4">
    <source>
        <dbReference type="ARBA" id="ARBA00022801"/>
    </source>
</evidence>
<feature type="binding site" evidence="6">
    <location>
        <position position="130"/>
    </location>
    <ligand>
        <name>substrate</name>
    </ligand>
</feature>
<evidence type="ECO:0000313" key="7">
    <source>
        <dbReference type="EMBL" id="ANS31963.1"/>
    </source>
</evidence>
<dbReference type="PATRIC" id="fig|37919.13.peg.7750"/>
<dbReference type="SUPFAM" id="SSF56601">
    <property type="entry name" value="beta-lactamase/transpeptidase-like"/>
    <property type="match status" value="1"/>
</dbReference>
<evidence type="ECO:0000256" key="1">
    <source>
        <dbReference type="ARBA" id="ARBA00011076"/>
    </source>
</evidence>
<accession>A0A1B1KH61</accession>
<dbReference type="NCBIfam" id="TIGR03814">
    <property type="entry name" value="Gln_ase"/>
    <property type="match status" value="1"/>
</dbReference>
<dbReference type="Gene3D" id="3.40.710.10">
    <property type="entry name" value="DD-peptidase/beta-lactamase superfamily"/>
    <property type="match status" value="1"/>
</dbReference>
<dbReference type="EMBL" id="CP009112">
    <property type="protein sequence ID" value="ANS31963.1"/>
    <property type="molecule type" value="Genomic_DNA"/>
</dbReference>
<geneLocation type="plasmid" evidence="8">
    <name>pr1cp1</name>
</geneLocation>
<dbReference type="InterPro" id="IPR012338">
    <property type="entry name" value="Beta-lactam/transpept-like"/>
</dbReference>
<dbReference type="PANTHER" id="PTHR12544">
    <property type="entry name" value="GLUTAMINASE"/>
    <property type="match status" value="1"/>
</dbReference>
<dbReference type="RefSeq" id="WP_231137987.1">
    <property type="nucleotide sequence ID" value="NZ_CP009112.1"/>
</dbReference>
<dbReference type="HAMAP" id="MF_00313">
    <property type="entry name" value="Glutaminase"/>
    <property type="match status" value="1"/>
</dbReference>
<comment type="similarity">
    <text evidence="1 6">Belongs to the glutaminase family.</text>
</comment>